<dbReference type="Pfam" id="PF13607">
    <property type="entry name" value="Succ_CoA_lig"/>
    <property type="match status" value="1"/>
</dbReference>
<dbReference type="InterPro" id="IPR036291">
    <property type="entry name" value="NAD(P)-bd_dom_sf"/>
</dbReference>
<accession>A0ABV6TM84</accession>
<dbReference type="Gene3D" id="3.40.630.30">
    <property type="match status" value="1"/>
</dbReference>
<name>A0ABV6TM84_9ACTN</name>
<dbReference type="Pfam" id="PF13549">
    <property type="entry name" value="ATP-grasp_5"/>
    <property type="match status" value="1"/>
</dbReference>
<evidence type="ECO:0000259" key="3">
    <source>
        <dbReference type="PROSITE" id="PS50975"/>
    </source>
</evidence>
<feature type="compositionally biased region" description="Low complexity" evidence="2">
    <location>
        <begin position="681"/>
        <end position="690"/>
    </location>
</feature>
<evidence type="ECO:0000259" key="4">
    <source>
        <dbReference type="PROSITE" id="PS51186"/>
    </source>
</evidence>
<keyword evidence="6" id="KW-1185">Reference proteome</keyword>
<evidence type="ECO:0000313" key="6">
    <source>
        <dbReference type="Proteomes" id="UP001589887"/>
    </source>
</evidence>
<evidence type="ECO:0000256" key="2">
    <source>
        <dbReference type="SAM" id="MobiDB-lite"/>
    </source>
</evidence>
<feature type="compositionally biased region" description="Low complexity" evidence="2">
    <location>
        <begin position="621"/>
        <end position="632"/>
    </location>
</feature>
<dbReference type="Gene3D" id="3.40.50.261">
    <property type="entry name" value="Succinyl-CoA synthetase domains"/>
    <property type="match status" value="2"/>
</dbReference>
<evidence type="ECO:0000256" key="1">
    <source>
        <dbReference type="PROSITE-ProRule" id="PRU00409"/>
    </source>
</evidence>
<dbReference type="SMART" id="SM00881">
    <property type="entry name" value="CoA_binding"/>
    <property type="match status" value="1"/>
</dbReference>
<comment type="caution">
    <text evidence="5">The sequence shown here is derived from an EMBL/GenBank/DDBJ whole genome shotgun (WGS) entry which is preliminary data.</text>
</comment>
<feature type="domain" description="ATP-grasp" evidence="3">
    <location>
        <begin position="907"/>
        <end position="943"/>
    </location>
</feature>
<feature type="compositionally biased region" description="Low complexity" evidence="2">
    <location>
        <begin position="771"/>
        <end position="785"/>
    </location>
</feature>
<dbReference type="PROSITE" id="PS50975">
    <property type="entry name" value="ATP_GRASP"/>
    <property type="match status" value="1"/>
</dbReference>
<dbReference type="Gene3D" id="3.30.470.20">
    <property type="entry name" value="ATP-grasp fold, B domain"/>
    <property type="match status" value="1"/>
</dbReference>
<dbReference type="EMBL" id="JBHMQV010000009">
    <property type="protein sequence ID" value="MFC0845615.1"/>
    <property type="molecule type" value="Genomic_DNA"/>
</dbReference>
<dbReference type="InterPro" id="IPR016181">
    <property type="entry name" value="Acyl_CoA_acyltransferase"/>
</dbReference>
<keyword evidence="5" id="KW-0808">Transferase</keyword>
<proteinExistence type="predicted"/>
<dbReference type="SUPFAM" id="SSF52210">
    <property type="entry name" value="Succinyl-CoA synthetase domains"/>
    <property type="match status" value="2"/>
</dbReference>
<feature type="domain" description="N-acetyltransferase" evidence="4">
    <location>
        <begin position="29"/>
        <end position="192"/>
    </location>
</feature>
<dbReference type="InterPro" id="IPR016102">
    <property type="entry name" value="Succinyl-CoA_synth-like"/>
</dbReference>
<keyword evidence="1" id="KW-0067">ATP-binding</keyword>
<dbReference type="Pfam" id="PF13380">
    <property type="entry name" value="CoA_binding_2"/>
    <property type="match status" value="1"/>
</dbReference>
<dbReference type="SUPFAM" id="SSF51735">
    <property type="entry name" value="NAD(P)-binding Rossmann-fold domains"/>
    <property type="match status" value="1"/>
</dbReference>
<dbReference type="SUPFAM" id="SSF56059">
    <property type="entry name" value="Glutathione synthetase ATP-binding domain-like"/>
    <property type="match status" value="1"/>
</dbReference>
<sequence>MQAPQEKTQDPAYPAHWEADVVLRDGGTARIRPIAADDAERLVSFYEQVSDESKYYRFFAPYPRLSAKDVHRFTHHDYVDRVGLAATVGGEFIATVRFDRINAQGRPASAPADEAEVAFLVQDAHQGRGVASALLEHIAEVARERGIRRFAAEVLPANNKMIKVFTDAGYQQKRSFEDGSVHLTLDLEPTAESLAVQRAREQRAEARSVQRLLAPGSVAVIGTGRAPGGVGRTVLRNLLGAGFTGRVYAVNRAFPEGGSEVDGVRGVRSLGDIAEQVDLAVVAVPAERVPEVVAECGEHGVQGLVVLSAGYAESGAAGRERQRELLRQVRSYGMRLIGPNAFGVINTAPGTRLNASLAPEPPQRGRIGLFTQSGAIGIALLSGLHRRGAGLSTFISSGNRADVSGNDILQYWYEDGDTDVVLLYLESIGNPRKFTRLARRTAAVKPVVAVKGARHSGSTPPGHAVPVTRVPDAAVSALLRQAGVIRVDTVTELVDAGVLLAGQPLPAGPRVAILGNSESLGLLTYDACLTEGLRPHPPVDLTTAATPEDFRDALARALADEFCDAVVVTAIPWVGEPDYPDEALATALHQATATAPAKPVAVVHVELGGLAEALASAASTGRRGAAAARGSAVPTRSAPAERLPTAEGDGQARRAGATAPEAAPGHSPADGVGAVPTAQPERGAGAEGRAGVPGHSPADGTGAVPEVQPDRGIGAARSTGVQGHNPADATGAVPPAMPGTQPQQGAGAEGPAGVQGRNPADGTGAVPPAMPGAHPQRGAGAAGPAGVLGRSPEGVQGRSPAGGPGAEPPGHSSQLNPPPPPEGLGKGRGGEETPGHPHRIPAYPAAERAVRALAEAVRYGQWRRQAAEQGKVPEYDDIDVAGAAADIERLLGDADPRGTTLGAADAEALLGRYGIPVRRALPAPHPDAAVDAAARLGYPVALKTTAPHLRHRPDLGGVRLDLADEEQLRRAYAELTQALGKPEELLPVVQAMAPRGVDTVVRAAIDPAVGAVLSFGLAGAASELLGDTGHRLVPATDRDAAELVRSIRTAPLLFGWRGSAPVDTAALEELLLRVSRLVDDHPEVVAVSLEPVVVAQHGLSVLGASLRLAPPPPRSDLGPRRLPSY</sequence>
<protein>
    <submittedName>
        <fullName evidence="5">GNAT family N-acetyltransferase</fullName>
        <ecNumber evidence="5">2.3.1.-</ecNumber>
    </submittedName>
</protein>
<feature type="compositionally biased region" description="Low complexity" evidence="2">
    <location>
        <begin position="738"/>
        <end position="756"/>
    </location>
</feature>
<dbReference type="InterPro" id="IPR013815">
    <property type="entry name" value="ATP_grasp_subdomain_1"/>
</dbReference>
<dbReference type="InterPro" id="IPR011761">
    <property type="entry name" value="ATP-grasp"/>
</dbReference>
<dbReference type="PANTHER" id="PTHR42793">
    <property type="entry name" value="COA BINDING DOMAIN CONTAINING PROTEIN"/>
    <property type="match status" value="1"/>
</dbReference>
<evidence type="ECO:0000313" key="5">
    <source>
        <dbReference type="EMBL" id="MFC0845615.1"/>
    </source>
</evidence>
<dbReference type="Pfam" id="PF00583">
    <property type="entry name" value="Acetyltransf_1"/>
    <property type="match status" value="1"/>
</dbReference>
<reference evidence="5 6" key="1">
    <citation type="submission" date="2024-09" db="EMBL/GenBank/DDBJ databases">
        <authorList>
            <person name="Sun Q."/>
            <person name="Mori K."/>
        </authorList>
    </citation>
    <scope>NUCLEOTIDE SEQUENCE [LARGE SCALE GENOMIC DNA]</scope>
    <source>
        <strain evidence="5 6">JCM 4557</strain>
    </source>
</reference>
<keyword evidence="1" id="KW-0547">Nucleotide-binding</keyword>
<dbReference type="GO" id="GO:0016746">
    <property type="term" value="F:acyltransferase activity"/>
    <property type="evidence" value="ECO:0007669"/>
    <property type="project" value="UniProtKB-KW"/>
</dbReference>
<feature type="region of interest" description="Disordered" evidence="2">
    <location>
        <begin position="621"/>
        <end position="840"/>
    </location>
</feature>
<feature type="compositionally biased region" description="Low complexity" evidence="2">
    <location>
        <begin position="653"/>
        <end position="665"/>
    </location>
</feature>
<dbReference type="PROSITE" id="PS51186">
    <property type="entry name" value="GNAT"/>
    <property type="match status" value="1"/>
</dbReference>
<dbReference type="Proteomes" id="UP001589887">
    <property type="component" value="Unassembled WGS sequence"/>
</dbReference>
<dbReference type="InterPro" id="IPR003781">
    <property type="entry name" value="CoA-bd"/>
</dbReference>
<organism evidence="5 6">
    <name type="scientific">Streptomyces noboritoensis</name>
    <dbReference type="NCBI Taxonomy" id="67337"/>
    <lineage>
        <taxon>Bacteria</taxon>
        <taxon>Bacillati</taxon>
        <taxon>Actinomycetota</taxon>
        <taxon>Actinomycetes</taxon>
        <taxon>Kitasatosporales</taxon>
        <taxon>Streptomycetaceae</taxon>
        <taxon>Streptomyces</taxon>
    </lineage>
</organism>
<keyword evidence="5" id="KW-0012">Acyltransferase</keyword>
<dbReference type="CDD" id="cd04301">
    <property type="entry name" value="NAT_SF"/>
    <property type="match status" value="1"/>
</dbReference>
<dbReference type="InterPro" id="IPR000182">
    <property type="entry name" value="GNAT_dom"/>
</dbReference>
<dbReference type="PANTHER" id="PTHR42793:SF1">
    <property type="entry name" value="PEPTIDYL-LYSINE N-ACETYLTRANSFERASE PATZ"/>
    <property type="match status" value="1"/>
</dbReference>
<dbReference type="Gene3D" id="3.40.50.720">
    <property type="entry name" value="NAD(P)-binding Rossmann-like Domain"/>
    <property type="match status" value="1"/>
</dbReference>
<dbReference type="SUPFAM" id="SSF55729">
    <property type="entry name" value="Acyl-CoA N-acyltransferases (Nat)"/>
    <property type="match status" value="1"/>
</dbReference>
<dbReference type="InterPro" id="IPR032875">
    <property type="entry name" value="Succ_CoA_lig_flav_dom"/>
</dbReference>
<gene>
    <name evidence="5" type="ORF">ACFH04_18130</name>
</gene>
<dbReference type="RefSeq" id="WP_394320508.1">
    <property type="nucleotide sequence ID" value="NZ_JBHMQV010000009.1"/>
</dbReference>
<dbReference type="EC" id="2.3.1.-" evidence="5"/>
<dbReference type="Gene3D" id="3.30.1490.20">
    <property type="entry name" value="ATP-grasp fold, A domain"/>
    <property type="match status" value="1"/>
</dbReference>